<feature type="transmembrane region" description="Helical" evidence="2">
    <location>
        <begin position="205"/>
        <end position="225"/>
    </location>
</feature>
<dbReference type="InterPro" id="IPR000620">
    <property type="entry name" value="EamA_dom"/>
</dbReference>
<feature type="transmembrane region" description="Helical" evidence="2">
    <location>
        <begin position="231"/>
        <end position="253"/>
    </location>
</feature>
<keyword evidence="2" id="KW-0472">Membrane</keyword>
<comment type="similarity">
    <text evidence="1">Belongs to the EamA transporter family.</text>
</comment>
<name>A0A2T0TRN9_9MICO</name>
<organism evidence="4 5">
    <name type="scientific">Knoellia remsis</name>
    <dbReference type="NCBI Taxonomy" id="407159"/>
    <lineage>
        <taxon>Bacteria</taxon>
        <taxon>Bacillati</taxon>
        <taxon>Actinomycetota</taxon>
        <taxon>Actinomycetes</taxon>
        <taxon>Micrococcales</taxon>
        <taxon>Intrasporangiaceae</taxon>
        <taxon>Knoellia</taxon>
    </lineage>
</organism>
<feature type="transmembrane region" description="Helical" evidence="2">
    <location>
        <begin position="118"/>
        <end position="135"/>
    </location>
</feature>
<evidence type="ECO:0000256" key="2">
    <source>
        <dbReference type="SAM" id="Phobius"/>
    </source>
</evidence>
<proteinExistence type="inferred from homology"/>
<evidence type="ECO:0000313" key="5">
    <source>
        <dbReference type="Proteomes" id="UP000237822"/>
    </source>
</evidence>
<feature type="transmembrane region" description="Helical" evidence="2">
    <location>
        <begin position="147"/>
        <end position="164"/>
    </location>
</feature>
<evidence type="ECO:0000313" key="4">
    <source>
        <dbReference type="EMBL" id="PRY48293.1"/>
    </source>
</evidence>
<accession>A0A2T0TRN9</accession>
<dbReference type="PANTHER" id="PTHR22911:SF137">
    <property type="entry name" value="SOLUTE CARRIER FAMILY 35 MEMBER G2-RELATED"/>
    <property type="match status" value="1"/>
</dbReference>
<feature type="transmembrane region" description="Helical" evidence="2">
    <location>
        <begin position="92"/>
        <end position="112"/>
    </location>
</feature>
<dbReference type="Proteomes" id="UP000237822">
    <property type="component" value="Unassembled WGS sequence"/>
</dbReference>
<dbReference type="RefSeq" id="WP_106299078.1">
    <property type="nucleotide sequence ID" value="NZ_PVTI01000052.1"/>
</dbReference>
<dbReference type="GO" id="GO:0016020">
    <property type="term" value="C:membrane"/>
    <property type="evidence" value="ECO:0007669"/>
    <property type="project" value="InterPro"/>
</dbReference>
<dbReference type="SUPFAM" id="SSF103481">
    <property type="entry name" value="Multidrug resistance efflux transporter EmrE"/>
    <property type="match status" value="2"/>
</dbReference>
<comment type="caution">
    <text evidence="4">The sequence shown here is derived from an EMBL/GenBank/DDBJ whole genome shotgun (WGS) entry which is preliminary data.</text>
</comment>
<evidence type="ECO:0000259" key="3">
    <source>
        <dbReference type="Pfam" id="PF00892"/>
    </source>
</evidence>
<reference evidence="4 5" key="1">
    <citation type="submission" date="2018-03" db="EMBL/GenBank/DDBJ databases">
        <title>Genomic Encyclopedia of Archaeal and Bacterial Type Strains, Phase II (KMG-II): from individual species to whole genera.</title>
        <authorList>
            <person name="Goeker M."/>
        </authorList>
    </citation>
    <scope>NUCLEOTIDE SEQUENCE [LARGE SCALE GENOMIC DNA]</scope>
    <source>
        <strain evidence="4 5">ATCC BAA-1496</strain>
    </source>
</reference>
<gene>
    <name evidence="4" type="ORF">BCF74_1521</name>
</gene>
<feature type="domain" description="EamA" evidence="3">
    <location>
        <begin position="147"/>
        <end position="276"/>
    </location>
</feature>
<dbReference type="PANTHER" id="PTHR22911">
    <property type="entry name" value="ACYL-MALONYL CONDENSING ENZYME-RELATED"/>
    <property type="match status" value="1"/>
</dbReference>
<dbReference type="InterPro" id="IPR037185">
    <property type="entry name" value="EmrE-like"/>
</dbReference>
<sequence length="277" mass="27684">MLSLLALASSAVWGTADFFGGLVSKRLPAVAVVGVTQALAFVGLCLVVAVRTVQGAPPQWGPWVGWSVLAGVSGACGLVAFYTALASGTMGVVAPIASMGVVVPVALGVASGEAPSPWVWLGIVVAVVGIVLASGPELSGEVSARPVLLAGLAALGFGLALFALDRGARDSLLHTVWGMRGTSFVLFGSLALVRRSVGGVSPRDLLSLALIGSADLVANVLFATASSRGQVSIAAVLGSLYPVATILLARVVLGERLRPVQQVGVVCALAGAAVISL</sequence>
<keyword evidence="2" id="KW-0812">Transmembrane</keyword>
<dbReference type="Gene3D" id="1.10.3730.20">
    <property type="match status" value="1"/>
</dbReference>
<feature type="transmembrane region" description="Helical" evidence="2">
    <location>
        <begin position="63"/>
        <end position="85"/>
    </location>
</feature>
<evidence type="ECO:0000256" key="1">
    <source>
        <dbReference type="ARBA" id="ARBA00007362"/>
    </source>
</evidence>
<feature type="transmembrane region" description="Helical" evidence="2">
    <location>
        <begin position="6"/>
        <end position="23"/>
    </location>
</feature>
<protein>
    <submittedName>
        <fullName evidence="4">Putative membrane protein</fullName>
    </submittedName>
</protein>
<feature type="transmembrane region" description="Helical" evidence="2">
    <location>
        <begin position="176"/>
        <end position="193"/>
    </location>
</feature>
<feature type="transmembrane region" description="Helical" evidence="2">
    <location>
        <begin position="30"/>
        <end position="51"/>
    </location>
</feature>
<dbReference type="EMBL" id="PVTI01000052">
    <property type="protein sequence ID" value="PRY48293.1"/>
    <property type="molecule type" value="Genomic_DNA"/>
</dbReference>
<dbReference type="Pfam" id="PF00892">
    <property type="entry name" value="EamA"/>
    <property type="match status" value="2"/>
</dbReference>
<keyword evidence="2" id="KW-1133">Transmembrane helix</keyword>
<dbReference type="OrthoDB" id="68076at2"/>
<feature type="domain" description="EamA" evidence="3">
    <location>
        <begin position="4"/>
        <end position="134"/>
    </location>
</feature>
<dbReference type="AlphaFoldDB" id="A0A2T0TRN9"/>
<keyword evidence="5" id="KW-1185">Reference proteome</keyword>